<proteinExistence type="predicted"/>
<feature type="transmembrane region" description="Helical" evidence="1">
    <location>
        <begin position="164"/>
        <end position="181"/>
    </location>
</feature>
<feature type="transmembrane region" description="Helical" evidence="1">
    <location>
        <begin position="137"/>
        <end position="158"/>
    </location>
</feature>
<keyword evidence="1" id="KW-0812">Transmembrane</keyword>
<sequence length="215" mass="24917">MIPLNTTFEKAEHTKYDYFFHIAFAVLFCLYSFLILFSSKLLGFLFFIYGLVLLGFTVWKEIRTSFSIPWVLLGLTGLFFSRLYWMDAFQVLPVFFFAIFQCVFFIGFGIGIALLYSLTIKSAPLSSRITKHAVHGFYFLTGMILFPYTWIFSYGAVMQGNYENLVWALLILILWGLLYYVQLSTHSNKIMSGALYAINIGVMCWTVLRWISILT</sequence>
<organism evidence="2 3">
    <name type="scientific">Fictibacillus barbaricus</name>
    <dbReference type="NCBI Taxonomy" id="182136"/>
    <lineage>
        <taxon>Bacteria</taxon>
        <taxon>Bacillati</taxon>
        <taxon>Bacillota</taxon>
        <taxon>Bacilli</taxon>
        <taxon>Bacillales</taxon>
        <taxon>Fictibacillaceae</taxon>
        <taxon>Fictibacillus</taxon>
    </lineage>
</organism>
<gene>
    <name evidence="2" type="ORF">JYA64_02960</name>
</gene>
<feature type="transmembrane region" description="Helical" evidence="1">
    <location>
        <begin position="41"/>
        <end position="59"/>
    </location>
</feature>
<feature type="transmembrane region" description="Helical" evidence="1">
    <location>
        <begin position="66"/>
        <end position="85"/>
    </location>
</feature>
<feature type="transmembrane region" description="Helical" evidence="1">
    <location>
        <begin position="18"/>
        <end position="35"/>
    </location>
</feature>
<dbReference type="Proteomes" id="UP001319060">
    <property type="component" value="Unassembled WGS sequence"/>
</dbReference>
<evidence type="ECO:0000313" key="2">
    <source>
        <dbReference type="EMBL" id="MBN3544248.1"/>
    </source>
</evidence>
<evidence type="ECO:0000313" key="3">
    <source>
        <dbReference type="Proteomes" id="UP001319060"/>
    </source>
</evidence>
<dbReference type="EMBL" id="JAFHKS010000041">
    <property type="protein sequence ID" value="MBN3544248.1"/>
    <property type="molecule type" value="Genomic_DNA"/>
</dbReference>
<comment type="caution">
    <text evidence="2">The sequence shown here is derived from an EMBL/GenBank/DDBJ whole genome shotgun (WGS) entry which is preliminary data.</text>
</comment>
<keyword evidence="1" id="KW-1133">Transmembrane helix</keyword>
<accession>A0ABS2Z825</accession>
<reference evidence="2 3" key="1">
    <citation type="submission" date="2021-01" db="EMBL/GenBank/DDBJ databases">
        <title>Genome Sequencing of Type Strains.</title>
        <authorList>
            <person name="Lemaire J.F."/>
            <person name="Inderbitzin P."/>
            <person name="Collins S.B."/>
            <person name="Wespe N."/>
            <person name="Knight-Connoni V."/>
        </authorList>
    </citation>
    <scope>NUCLEOTIDE SEQUENCE [LARGE SCALE GENOMIC DNA]</scope>
    <source>
        <strain evidence="2 3">DSM 14730</strain>
    </source>
</reference>
<keyword evidence="3" id="KW-1185">Reference proteome</keyword>
<evidence type="ECO:0000256" key="1">
    <source>
        <dbReference type="SAM" id="Phobius"/>
    </source>
</evidence>
<keyword evidence="1" id="KW-0472">Membrane</keyword>
<feature type="transmembrane region" description="Helical" evidence="1">
    <location>
        <begin position="193"/>
        <end position="212"/>
    </location>
</feature>
<feature type="transmembrane region" description="Helical" evidence="1">
    <location>
        <begin position="91"/>
        <end position="116"/>
    </location>
</feature>
<protein>
    <submittedName>
        <fullName evidence="2">Uncharacterized protein</fullName>
    </submittedName>
</protein>
<dbReference type="RefSeq" id="WP_188404172.1">
    <property type="nucleotide sequence ID" value="NZ_BMCE01000003.1"/>
</dbReference>
<name>A0ABS2Z825_9BACL</name>